<feature type="compositionally biased region" description="Low complexity" evidence="1">
    <location>
        <begin position="23"/>
        <end position="68"/>
    </location>
</feature>
<proteinExistence type="predicted"/>
<protein>
    <recommendedName>
        <fullName evidence="5">Lipoprotein</fullName>
    </recommendedName>
</protein>
<dbReference type="AlphaFoldDB" id="A0A975M7P9"/>
<evidence type="ECO:0000256" key="2">
    <source>
        <dbReference type="SAM" id="SignalP"/>
    </source>
</evidence>
<keyword evidence="4" id="KW-1185">Reference proteome</keyword>
<dbReference type="KEGG" id="ajg:KKR91_06500"/>
<dbReference type="PROSITE" id="PS51257">
    <property type="entry name" value="PROKAR_LIPOPROTEIN"/>
    <property type="match status" value="1"/>
</dbReference>
<gene>
    <name evidence="3" type="ORF">KKR91_06500</name>
</gene>
<feature type="region of interest" description="Disordered" evidence="1">
    <location>
        <begin position="23"/>
        <end position="87"/>
    </location>
</feature>
<name>A0A975M7P9_9MICC</name>
<evidence type="ECO:0000313" key="3">
    <source>
        <dbReference type="EMBL" id="QWC11214.1"/>
    </source>
</evidence>
<accession>A0A975M7P9</accession>
<organism evidence="3 4">
    <name type="scientific">Arthrobacter jiangjiafuii</name>
    <dbReference type="NCBI Taxonomy" id="2817475"/>
    <lineage>
        <taxon>Bacteria</taxon>
        <taxon>Bacillati</taxon>
        <taxon>Actinomycetota</taxon>
        <taxon>Actinomycetes</taxon>
        <taxon>Micrococcales</taxon>
        <taxon>Micrococcaceae</taxon>
        <taxon>Arthrobacter</taxon>
    </lineage>
</organism>
<evidence type="ECO:0008006" key="5">
    <source>
        <dbReference type="Google" id="ProtNLM"/>
    </source>
</evidence>
<evidence type="ECO:0000256" key="1">
    <source>
        <dbReference type="SAM" id="MobiDB-lite"/>
    </source>
</evidence>
<dbReference type="RefSeq" id="WP_210230889.1">
    <property type="nucleotide sequence ID" value="NZ_CP076022.1"/>
</dbReference>
<keyword evidence="2" id="KW-0732">Signal</keyword>
<dbReference type="Proteomes" id="UP000676885">
    <property type="component" value="Chromosome"/>
</dbReference>
<reference evidence="3 4" key="1">
    <citation type="submission" date="2021-05" db="EMBL/GenBank/DDBJ databases">
        <title>Novel species in genus Arthrobacter.</title>
        <authorList>
            <person name="Zhang G."/>
        </authorList>
    </citation>
    <scope>NUCLEOTIDE SEQUENCE [LARGE SCALE GENOMIC DNA]</scope>
    <source>
        <strain evidence="4">zg-ZUI227</strain>
    </source>
</reference>
<dbReference type="EMBL" id="CP076022">
    <property type="protein sequence ID" value="QWC11214.1"/>
    <property type="molecule type" value="Genomic_DNA"/>
</dbReference>
<feature type="chain" id="PRO_5036916074" description="Lipoprotein" evidence="2">
    <location>
        <begin position="22"/>
        <end position="177"/>
    </location>
</feature>
<feature type="signal peptide" evidence="2">
    <location>
        <begin position="1"/>
        <end position="21"/>
    </location>
</feature>
<sequence length="177" mass="17390">MKKPLIALTAAALLLAAAGCAADNEAGDSGSTGSTSAAASPSASATATPSASGTPSGSPSPSATASAPPIAPGFPTDVLPIMPDSTPLATSFETDDKLFTASLTATTSASTDAVLAYYAAEFTAQGFTPTEAENQGSATLRQFVRSGGEEIANVTVVPREGTATYTVSVNTLAEPAK</sequence>
<evidence type="ECO:0000313" key="4">
    <source>
        <dbReference type="Proteomes" id="UP000676885"/>
    </source>
</evidence>